<accession>A0A1T5N2V6</accession>
<dbReference type="Proteomes" id="UP000190166">
    <property type="component" value="Unassembled WGS sequence"/>
</dbReference>
<dbReference type="Pfam" id="PF14376">
    <property type="entry name" value="Haem_bd"/>
    <property type="match status" value="1"/>
</dbReference>
<dbReference type="EMBL" id="FUZZ01000001">
    <property type="protein sequence ID" value="SKC94821.1"/>
    <property type="molecule type" value="Genomic_DNA"/>
</dbReference>
<name>A0A1T5N2V6_9BACT</name>
<dbReference type="InterPro" id="IPR025992">
    <property type="entry name" value="Haem-bd"/>
</dbReference>
<dbReference type="STRING" id="393003.SAMN05660461_0118"/>
<dbReference type="SMART" id="SM01235">
    <property type="entry name" value="Haem_bd"/>
    <property type="match status" value="1"/>
</dbReference>
<sequence length="440" mass="49504">MKRYKKWKVVLLILMGCFIALQFIRPRITHPPVTGEPDVPPEVSAVLRKACYDCHSNETHLAWFDQISPAIWLVAGHITEGRKVLNFSNWDSIPKDQQKGKLFESLNQMQFNVMPLSQYTALHPAARLTNDEISILKNYLATQITPLKPDSNKIAAADRQYAAWQPDSPIAKVLPVPNGIAYMPDYKNWKAISSTQRLDNGTMRVITGNDIAVKAIREHQTNPWPDGTAFAKIAWDELTDAAGNVTPGEFKQVEFMIKDSHQYAATKGWGWARWKGTDLKPYGKNAMFTMECVNCHQPMRNNDFVFTTPTQHTAASLPDTLGLKMNEWKVITSGIQQDQTMSTLYGNDRAIASARRGAATYPADALLTLVTWKQQPDDHWFGAVIPGIVASVEQVQFQPGNISPLYKKYNGKNLVADKTSEEEIKSRIAYIIRQRASVMP</sequence>
<evidence type="ECO:0000313" key="2">
    <source>
        <dbReference type="EMBL" id="SKC94821.1"/>
    </source>
</evidence>
<organism evidence="2 3">
    <name type="scientific">Chitinophaga ginsengisegetis</name>
    <dbReference type="NCBI Taxonomy" id="393003"/>
    <lineage>
        <taxon>Bacteria</taxon>
        <taxon>Pseudomonadati</taxon>
        <taxon>Bacteroidota</taxon>
        <taxon>Chitinophagia</taxon>
        <taxon>Chitinophagales</taxon>
        <taxon>Chitinophagaceae</taxon>
        <taxon>Chitinophaga</taxon>
    </lineage>
</organism>
<dbReference type="Pfam" id="PF16694">
    <property type="entry name" value="Cytochrome_P460"/>
    <property type="match status" value="1"/>
</dbReference>
<dbReference type="AlphaFoldDB" id="A0A1T5N2V6"/>
<dbReference type="InterPro" id="IPR032033">
    <property type="entry name" value="Cytochrome_P460"/>
</dbReference>
<keyword evidence="3" id="KW-1185">Reference proteome</keyword>
<evidence type="ECO:0000313" key="3">
    <source>
        <dbReference type="Proteomes" id="UP000190166"/>
    </source>
</evidence>
<protein>
    <submittedName>
        <fullName evidence="2">Cytochrome P460</fullName>
    </submittedName>
</protein>
<gene>
    <name evidence="2" type="ORF">SAMN05660461_0118</name>
</gene>
<evidence type="ECO:0000259" key="1">
    <source>
        <dbReference type="SMART" id="SM01235"/>
    </source>
</evidence>
<dbReference type="RefSeq" id="WP_079467481.1">
    <property type="nucleotide sequence ID" value="NZ_FUZZ01000001.1"/>
</dbReference>
<dbReference type="InterPro" id="IPR038142">
    <property type="entry name" value="Cytochrome_P460_sp"/>
</dbReference>
<feature type="domain" description="Haem-binding" evidence="1">
    <location>
        <begin position="15"/>
        <end position="144"/>
    </location>
</feature>
<dbReference type="CDD" id="cd20753">
    <property type="entry name" value="cyt_P460_Mc-like"/>
    <property type="match status" value="1"/>
</dbReference>
<reference evidence="2 3" key="1">
    <citation type="submission" date="2017-02" db="EMBL/GenBank/DDBJ databases">
        <authorList>
            <person name="Peterson S.W."/>
        </authorList>
    </citation>
    <scope>NUCLEOTIDE SEQUENCE [LARGE SCALE GENOMIC DNA]</scope>
    <source>
        <strain evidence="2 3">DSM 18108</strain>
    </source>
</reference>
<proteinExistence type="predicted"/>
<dbReference type="Gene3D" id="3.50.70.20">
    <property type="entry name" value="Cytochrome P460"/>
    <property type="match status" value="1"/>
</dbReference>